<dbReference type="RefSeq" id="XP_014752553.1">
    <property type="nucleotide sequence ID" value="XM_014897067.2"/>
</dbReference>
<evidence type="ECO:0000313" key="5">
    <source>
        <dbReference type="EnsemblPlants" id="KQK12300"/>
    </source>
</evidence>
<evidence type="ECO:0000256" key="2">
    <source>
        <dbReference type="SAM" id="Phobius"/>
    </source>
</evidence>
<feature type="compositionally biased region" description="Basic and acidic residues" evidence="1">
    <location>
        <begin position="362"/>
        <end position="373"/>
    </location>
</feature>
<keyword evidence="2" id="KW-1133">Transmembrane helix</keyword>
<reference evidence="4 5" key="1">
    <citation type="journal article" date="2010" name="Nature">
        <title>Genome sequencing and analysis of the model grass Brachypodium distachyon.</title>
        <authorList>
            <consortium name="International Brachypodium Initiative"/>
        </authorList>
    </citation>
    <scope>NUCLEOTIDE SEQUENCE [LARGE SCALE GENOMIC DNA]</scope>
    <source>
        <strain evidence="4 5">Bd21</strain>
    </source>
</reference>
<dbReference type="PROSITE" id="PS50076">
    <property type="entry name" value="DNAJ_2"/>
    <property type="match status" value="1"/>
</dbReference>
<dbReference type="RefSeq" id="XP_014752552.1">
    <property type="nucleotide sequence ID" value="XM_014897066.1"/>
</dbReference>
<feature type="compositionally biased region" description="Low complexity" evidence="1">
    <location>
        <begin position="384"/>
        <end position="395"/>
    </location>
</feature>
<keyword evidence="2" id="KW-0812">Transmembrane</keyword>
<dbReference type="OrthoDB" id="1507364at2759"/>
<dbReference type="SUPFAM" id="SSF46565">
    <property type="entry name" value="Chaperone J-domain"/>
    <property type="match status" value="1"/>
</dbReference>
<sequence length="723" mass="79902">MARKGSQSKSGPNQASPNRQNTANSDILNTPERDAVHGEDPSSQSNGSGGNGGQKTRSNKKNNRSNGTSSLGKSDDRASCKQQSVDISYDVKNSEENELPSSSTKTRRDSKKPSRRGCGKNSLVEQTSLRIWKEHLMEKTRCIACMAASFFRASMMYVMEESKVFVERNRPVITAFMAIAEKGHTYVLRKIEYVYPIVRTWMFIAGKMMLLLLTVWLDCNIRGFDSLLRLGTNSLLAVLWCSMLSIFAMIGIKKMLMFMVIAASVVAFVGLGFAVLIVALLAVVILWLYGSFWTTSTVIVLGGASFFLKHERFALLVTCLYSMYCARSYIGWLGLLLSLNLSFISSDVLVHFLRNNLDSDKFNDSSRKSERSTGRSGNFFGEFQQSSKGSTSQSGYAQSSDRGPGDPSTSGADKELTSEDEVARLLSCTDHYSAFGLRPYENIDASLLKREYKKKAMLVHPDKNMGNDKAADAFKKLQNAYEVLLDSLKRKTYDDELRREELLNYFRRFQSASQKKGRPGAFQQGFSPSEGVDEGPSGLSRRIACKKCGDFHLWVYTGRAKLQARWCQDCKEFHQAKDGDGWVEQSFQPVLFGMLHTPDSPHAYVCAESNIFDVTEWFSCQGMKCPANTHKPSFHVNASLAKQGGGKGGTSGARGGGVPNVPNMDAGMDEEFFEWLQNAVQSGMFETGVQGEPPSPGSESNAKGSSGGGGSSNKKKRKGKKQW</sequence>
<dbReference type="InterPro" id="IPR036869">
    <property type="entry name" value="J_dom_sf"/>
</dbReference>
<dbReference type="InterPro" id="IPR032843">
    <property type="entry name" value="Jiv"/>
</dbReference>
<dbReference type="Proteomes" id="UP000008810">
    <property type="component" value="Chromosome 1"/>
</dbReference>
<feature type="region of interest" description="Disordered" evidence="1">
    <location>
        <begin position="1"/>
        <end position="121"/>
    </location>
</feature>
<accession>I1GL84</accession>
<dbReference type="PANTHER" id="PTHR45270:SF4">
    <property type="entry name" value="CHAPERONE DNAJ-DOMAIN SUPERFAMILY PROTEIN"/>
    <property type="match status" value="1"/>
</dbReference>
<evidence type="ECO:0000313" key="6">
    <source>
        <dbReference type="Proteomes" id="UP000008810"/>
    </source>
</evidence>
<feature type="transmembrane region" description="Helical" evidence="2">
    <location>
        <begin position="235"/>
        <end position="252"/>
    </location>
</feature>
<feature type="compositionally biased region" description="Polar residues" evidence="1">
    <location>
        <begin position="1"/>
        <end position="28"/>
    </location>
</feature>
<dbReference type="Pfam" id="PF14901">
    <property type="entry name" value="Jiv90"/>
    <property type="match status" value="1"/>
</dbReference>
<reference evidence="4" key="2">
    <citation type="submission" date="2017-06" db="EMBL/GenBank/DDBJ databases">
        <title>WGS assembly of Brachypodium distachyon.</title>
        <authorList>
            <consortium name="The International Brachypodium Initiative"/>
            <person name="Lucas S."/>
            <person name="Harmon-Smith M."/>
            <person name="Lail K."/>
            <person name="Tice H."/>
            <person name="Grimwood J."/>
            <person name="Bruce D."/>
            <person name="Barry K."/>
            <person name="Shu S."/>
            <person name="Lindquist E."/>
            <person name="Wang M."/>
            <person name="Pitluck S."/>
            <person name="Vogel J.P."/>
            <person name="Garvin D.F."/>
            <person name="Mockler T.C."/>
            <person name="Schmutz J."/>
            <person name="Rokhsar D."/>
            <person name="Bevan M.W."/>
        </authorList>
    </citation>
    <scope>NUCLEOTIDE SEQUENCE</scope>
    <source>
        <strain evidence="4">Bd21</strain>
    </source>
</reference>
<dbReference type="InterPro" id="IPR018253">
    <property type="entry name" value="DnaJ_domain_CS"/>
</dbReference>
<feature type="transmembrane region" description="Helical" evidence="2">
    <location>
        <begin position="193"/>
        <end position="215"/>
    </location>
</feature>
<dbReference type="PANTHER" id="PTHR45270">
    <property type="entry name" value="OS03G0832900 PROTEIN"/>
    <property type="match status" value="1"/>
</dbReference>
<protein>
    <recommendedName>
        <fullName evidence="3">J domain-containing protein</fullName>
    </recommendedName>
</protein>
<dbReference type="InterPro" id="IPR001623">
    <property type="entry name" value="DnaJ_domain"/>
</dbReference>
<dbReference type="GeneID" id="100846891"/>
<dbReference type="Gene3D" id="1.10.287.110">
    <property type="entry name" value="DnaJ domain"/>
    <property type="match status" value="1"/>
</dbReference>
<evidence type="ECO:0000259" key="3">
    <source>
        <dbReference type="PROSITE" id="PS50076"/>
    </source>
</evidence>
<name>I1GL84_BRADI</name>
<feature type="transmembrane region" description="Helical" evidence="2">
    <location>
        <begin position="259"/>
        <end position="285"/>
    </location>
</feature>
<evidence type="ECO:0000256" key="1">
    <source>
        <dbReference type="SAM" id="MobiDB-lite"/>
    </source>
</evidence>
<dbReference type="EMBL" id="CM000880">
    <property type="protein sequence ID" value="KQK12300.1"/>
    <property type="molecule type" value="Genomic_DNA"/>
</dbReference>
<dbReference type="AlphaFoldDB" id="I1GL84"/>
<dbReference type="Pfam" id="PF00226">
    <property type="entry name" value="DnaJ"/>
    <property type="match status" value="1"/>
</dbReference>
<dbReference type="HOGENOM" id="CLU_019041_0_0_1"/>
<feature type="region of interest" description="Disordered" evidence="1">
    <location>
        <begin position="683"/>
        <end position="723"/>
    </location>
</feature>
<dbReference type="OMA" id="ICQGMKC"/>
<dbReference type="SMART" id="SM00271">
    <property type="entry name" value="DnaJ"/>
    <property type="match status" value="1"/>
</dbReference>
<dbReference type="KEGG" id="bdi:100846891"/>
<dbReference type="PROSITE" id="PS00636">
    <property type="entry name" value="DNAJ_1"/>
    <property type="match status" value="1"/>
</dbReference>
<feature type="transmembrane region" description="Helical" evidence="2">
    <location>
        <begin position="291"/>
        <end position="308"/>
    </location>
</feature>
<evidence type="ECO:0000313" key="4">
    <source>
        <dbReference type="EMBL" id="KQK12300.1"/>
    </source>
</evidence>
<feature type="compositionally biased region" description="Polar residues" evidence="1">
    <location>
        <begin position="396"/>
        <end position="411"/>
    </location>
</feature>
<feature type="domain" description="J" evidence="3">
    <location>
        <begin position="430"/>
        <end position="497"/>
    </location>
</feature>
<dbReference type="PRINTS" id="PR00625">
    <property type="entry name" value="JDOMAIN"/>
</dbReference>
<organism evidence="5">
    <name type="scientific">Brachypodium distachyon</name>
    <name type="common">Purple false brome</name>
    <name type="synonym">Trachynia distachya</name>
    <dbReference type="NCBI Taxonomy" id="15368"/>
    <lineage>
        <taxon>Eukaryota</taxon>
        <taxon>Viridiplantae</taxon>
        <taxon>Streptophyta</taxon>
        <taxon>Embryophyta</taxon>
        <taxon>Tracheophyta</taxon>
        <taxon>Spermatophyta</taxon>
        <taxon>Magnoliopsida</taxon>
        <taxon>Liliopsida</taxon>
        <taxon>Poales</taxon>
        <taxon>Poaceae</taxon>
        <taxon>BOP clade</taxon>
        <taxon>Pooideae</taxon>
        <taxon>Stipodae</taxon>
        <taxon>Brachypodieae</taxon>
        <taxon>Brachypodium</taxon>
    </lineage>
</organism>
<dbReference type="EnsemblPlants" id="KQK12300">
    <property type="protein sequence ID" value="KQK12300"/>
    <property type="gene ID" value="BRADI_1g02800v3"/>
</dbReference>
<feature type="region of interest" description="Disordered" evidence="1">
    <location>
        <begin position="515"/>
        <end position="535"/>
    </location>
</feature>
<reference evidence="5" key="3">
    <citation type="submission" date="2018-08" db="UniProtKB">
        <authorList>
            <consortium name="EnsemblPlants"/>
        </authorList>
    </citation>
    <scope>IDENTIFICATION</scope>
    <source>
        <strain evidence="5">cv. Bd21</strain>
    </source>
</reference>
<feature type="region of interest" description="Disordered" evidence="1">
    <location>
        <begin position="362"/>
        <end position="416"/>
    </location>
</feature>
<gene>
    <name evidence="5" type="primary">LOC100846891</name>
    <name evidence="4" type="ORF">BRADI_1g02800v3</name>
</gene>
<dbReference type="GO" id="GO:0005783">
    <property type="term" value="C:endoplasmic reticulum"/>
    <property type="evidence" value="ECO:0007669"/>
    <property type="project" value="UniProtKB-ARBA"/>
</dbReference>
<dbReference type="RefSeq" id="XP_003563103.1">
    <property type="nucleotide sequence ID" value="XM_003563055.4"/>
</dbReference>
<feature type="transmembrane region" description="Helical" evidence="2">
    <location>
        <begin position="329"/>
        <end position="353"/>
    </location>
</feature>
<proteinExistence type="predicted"/>
<dbReference type="Gramene" id="KQK12300">
    <property type="protein sequence ID" value="KQK12300"/>
    <property type="gene ID" value="BRADI_1g02800v3"/>
</dbReference>
<feature type="compositionally biased region" description="Basic residues" evidence="1">
    <location>
        <begin position="108"/>
        <end position="118"/>
    </location>
</feature>
<dbReference type="CDD" id="cd06257">
    <property type="entry name" value="DnaJ"/>
    <property type="match status" value="1"/>
</dbReference>
<feature type="compositionally biased region" description="Basic residues" evidence="1">
    <location>
        <begin position="713"/>
        <end position="723"/>
    </location>
</feature>
<dbReference type="eggNOG" id="KOG0720">
    <property type="taxonomic scope" value="Eukaryota"/>
</dbReference>
<keyword evidence="2" id="KW-0472">Membrane</keyword>
<keyword evidence="6" id="KW-1185">Reference proteome</keyword>
<feature type="compositionally biased region" description="Basic and acidic residues" evidence="1">
    <location>
        <begin position="31"/>
        <end position="40"/>
    </location>
</feature>